<feature type="transmembrane region" description="Helical" evidence="5">
    <location>
        <begin position="69"/>
        <end position="89"/>
    </location>
</feature>
<evidence type="ECO:0000313" key="6">
    <source>
        <dbReference type="EMBL" id="BBX23143.1"/>
    </source>
</evidence>
<reference evidence="6 7" key="1">
    <citation type="journal article" date="2019" name="Emerg. Microbes Infect.">
        <title>Comprehensive subspecies identification of 175 nontuberculous mycobacteria species based on 7547 genomic profiles.</title>
        <authorList>
            <person name="Matsumoto Y."/>
            <person name="Kinjo T."/>
            <person name="Motooka D."/>
            <person name="Nabeya D."/>
            <person name="Jung N."/>
            <person name="Uechi K."/>
            <person name="Horii T."/>
            <person name="Iida T."/>
            <person name="Fujita J."/>
            <person name="Nakamura S."/>
        </authorList>
    </citation>
    <scope>NUCLEOTIDE SEQUENCE [LARGE SCALE GENOMIC DNA]</scope>
    <source>
        <strain evidence="6 7">JCM 12143</strain>
    </source>
</reference>
<dbReference type="EMBL" id="AP022564">
    <property type="protein sequence ID" value="BBX23143.1"/>
    <property type="molecule type" value="Genomic_DNA"/>
</dbReference>
<keyword evidence="7" id="KW-1185">Reference proteome</keyword>
<feature type="transmembrane region" description="Helical" evidence="5">
    <location>
        <begin position="421"/>
        <end position="439"/>
    </location>
</feature>
<feature type="transmembrane region" description="Helical" evidence="5">
    <location>
        <begin position="388"/>
        <end position="409"/>
    </location>
</feature>
<evidence type="ECO:0000256" key="2">
    <source>
        <dbReference type="ARBA" id="ARBA00022692"/>
    </source>
</evidence>
<keyword evidence="2 5" id="KW-0812">Transmembrane</keyword>
<dbReference type="RefSeq" id="WP_085261138.1">
    <property type="nucleotide sequence ID" value="NZ_AP022564.1"/>
</dbReference>
<keyword evidence="3 5" id="KW-1133">Transmembrane helix</keyword>
<feature type="transmembrane region" description="Helical" evidence="5">
    <location>
        <begin position="315"/>
        <end position="334"/>
    </location>
</feature>
<comment type="subcellular location">
    <subcellularLocation>
        <location evidence="1">Membrane</location>
        <topology evidence="1">Multi-pass membrane protein</topology>
    </subcellularLocation>
</comment>
<accession>A0AAD1MH44</accession>
<gene>
    <name evidence="6" type="primary">rocE</name>
    <name evidence="6" type="ORF">MTER_25540</name>
</gene>
<proteinExistence type="predicted"/>
<feature type="transmembrane region" description="Helical" evidence="5">
    <location>
        <begin position="222"/>
        <end position="244"/>
    </location>
</feature>
<feature type="transmembrane region" description="Helical" evidence="5">
    <location>
        <begin position="264"/>
        <end position="284"/>
    </location>
</feature>
<dbReference type="Gene3D" id="1.20.1740.10">
    <property type="entry name" value="Amino acid/polyamine transporter I"/>
    <property type="match status" value="1"/>
</dbReference>
<feature type="transmembrane region" description="Helical" evidence="5">
    <location>
        <begin position="101"/>
        <end position="125"/>
    </location>
</feature>
<dbReference type="AlphaFoldDB" id="A0AAD1MH44"/>
<dbReference type="PANTHER" id="PTHR43243:SF24">
    <property type="entry name" value="CATIONIC AMINO ACID TRANSPORT INTEGRAL MEMBRANE PROTEIN ROCE-RELATED"/>
    <property type="match status" value="1"/>
</dbReference>
<dbReference type="GO" id="GO:0016020">
    <property type="term" value="C:membrane"/>
    <property type="evidence" value="ECO:0007669"/>
    <property type="project" value="UniProtKB-SubCell"/>
</dbReference>
<dbReference type="Pfam" id="PF13520">
    <property type="entry name" value="AA_permease_2"/>
    <property type="match status" value="1"/>
</dbReference>
<feature type="transmembrane region" description="Helical" evidence="5">
    <location>
        <begin position="166"/>
        <end position="184"/>
    </location>
</feature>
<evidence type="ECO:0000256" key="1">
    <source>
        <dbReference type="ARBA" id="ARBA00004141"/>
    </source>
</evidence>
<evidence type="ECO:0000313" key="7">
    <source>
        <dbReference type="Proteomes" id="UP000467636"/>
    </source>
</evidence>
<feature type="transmembrane region" description="Helical" evidence="5">
    <location>
        <begin position="196"/>
        <end position="216"/>
    </location>
</feature>
<feature type="transmembrane region" description="Helical" evidence="5">
    <location>
        <begin position="38"/>
        <end position="57"/>
    </location>
</feature>
<evidence type="ECO:0000256" key="4">
    <source>
        <dbReference type="ARBA" id="ARBA00023136"/>
    </source>
</evidence>
<dbReference type="PIRSF" id="PIRSF006060">
    <property type="entry name" value="AA_transporter"/>
    <property type="match status" value="1"/>
</dbReference>
<protein>
    <submittedName>
        <fullName evidence="6">Amino acid permease</fullName>
    </submittedName>
</protein>
<dbReference type="GO" id="GO:0015171">
    <property type="term" value="F:amino acid transmembrane transporter activity"/>
    <property type="evidence" value="ECO:0007669"/>
    <property type="project" value="TreeGrafter"/>
</dbReference>
<organism evidence="6 7">
    <name type="scientific">Mycolicibacter terrae</name>
    <dbReference type="NCBI Taxonomy" id="1788"/>
    <lineage>
        <taxon>Bacteria</taxon>
        <taxon>Bacillati</taxon>
        <taxon>Actinomycetota</taxon>
        <taxon>Actinomycetes</taxon>
        <taxon>Mycobacteriales</taxon>
        <taxon>Mycobacteriaceae</taxon>
        <taxon>Mycolicibacter</taxon>
    </lineage>
</organism>
<keyword evidence="4 5" id="KW-0472">Membrane</keyword>
<evidence type="ECO:0000256" key="5">
    <source>
        <dbReference type="SAM" id="Phobius"/>
    </source>
</evidence>
<dbReference type="Proteomes" id="UP000467636">
    <property type="component" value="Chromosome"/>
</dbReference>
<dbReference type="InterPro" id="IPR002293">
    <property type="entry name" value="AA/rel_permease1"/>
</dbReference>
<feature type="transmembrane region" description="Helical" evidence="5">
    <location>
        <begin position="363"/>
        <end position="382"/>
    </location>
</feature>
<sequence length="491" mass="50643">MPIPASSLPRQMLRRRPVSGAQVAGGTSNHLRRSLGGFHLTMFGVGATVGTGIFVVFPQAVPQAGPAVVVSFILAGAAAGLAALCYAELASAVPMSGSAYSYSYATLGEVGAVVVGACLVLEYGVSTAAVSVGWSQYLSKLSLNVFGLAIPQAISSAPGESEGGVVNLPAIILVAICAAMLIGGTSESAKVNAVMVVIKLGVLLVFAVIASTAFRADRFADFTPFGFSGISWAAGTIFFSYVGLDAVSTAGEEVRDPQRTIPRAIIAALLIVTGVYVVVAVAAMGSQPWQDFEGQNAGLAVIVDNITGNRIGSTVLAAGAVISIFTVTLVTMYGQTRILFAMGRDGLLPASLAKVNRRTGTPVTNTVIVAVVVAILAGLVPLQRLAEMVSIGALTAFIAVSVAVVVLRVREPDLPRGFRAPGYPVTPILAVAVCGWILYNLHRYTWMAFTAWMAIALIFYLAWGRRHSALDGGQNGSGAGSGEVIADPPSE</sequence>
<name>A0AAD1MH44_9MYCO</name>
<dbReference type="PANTHER" id="PTHR43243">
    <property type="entry name" value="INNER MEMBRANE TRANSPORTER YGJI-RELATED"/>
    <property type="match status" value="1"/>
</dbReference>
<feature type="transmembrane region" description="Helical" evidence="5">
    <location>
        <begin position="445"/>
        <end position="463"/>
    </location>
</feature>
<evidence type="ECO:0000256" key="3">
    <source>
        <dbReference type="ARBA" id="ARBA00022989"/>
    </source>
</evidence>